<dbReference type="RefSeq" id="WP_079940534.1">
    <property type="nucleotide sequence ID" value="NZ_CP019655.1"/>
</dbReference>
<evidence type="ECO:0000259" key="3">
    <source>
        <dbReference type="Pfam" id="PF00149"/>
    </source>
</evidence>
<protein>
    <submittedName>
        <fullName evidence="5">Putative metallophosphoesterase YunD</fullName>
    </submittedName>
</protein>
<dbReference type="STRING" id="147375.BXP28_21055"/>
<dbReference type="GO" id="GO:0030288">
    <property type="term" value="C:outer membrane-bounded periplasmic space"/>
    <property type="evidence" value="ECO:0007669"/>
    <property type="project" value="TreeGrafter"/>
</dbReference>
<evidence type="ECO:0000256" key="1">
    <source>
        <dbReference type="ARBA" id="ARBA00022729"/>
    </source>
</evidence>
<keyword evidence="2" id="KW-0378">Hydrolase</keyword>
<dbReference type="InterPro" id="IPR006179">
    <property type="entry name" value="5_nucleotidase/apyrase"/>
</dbReference>
<dbReference type="EMBL" id="CP019655">
    <property type="protein sequence ID" value="AVF25144.1"/>
    <property type="molecule type" value="Genomic_DNA"/>
</dbReference>
<dbReference type="GO" id="GO:0008768">
    <property type="term" value="F:UDP-sugar diphosphatase activity"/>
    <property type="evidence" value="ECO:0007669"/>
    <property type="project" value="TreeGrafter"/>
</dbReference>
<dbReference type="Gene3D" id="3.60.21.10">
    <property type="match status" value="1"/>
</dbReference>
<feature type="domain" description="5'-Nucleotidase C-terminal" evidence="4">
    <location>
        <begin position="289"/>
        <end position="428"/>
    </location>
</feature>
<keyword evidence="2" id="KW-0547">Nucleotide-binding</keyword>
<dbReference type="GeneID" id="64217753"/>
<name>A0A2L1TWW4_9BACL</name>
<dbReference type="InterPro" id="IPR006146">
    <property type="entry name" value="5'-Nucleotdase_CS"/>
</dbReference>
<keyword evidence="1" id="KW-0732">Signal</keyword>
<evidence type="ECO:0000313" key="6">
    <source>
        <dbReference type="Proteomes" id="UP000239833"/>
    </source>
</evidence>
<dbReference type="PRINTS" id="PR01607">
    <property type="entry name" value="APYRASEFAMLY"/>
</dbReference>
<reference evidence="6" key="1">
    <citation type="submission" date="2017-02" db="EMBL/GenBank/DDBJ databases">
        <title>Delineation of Paenibacillus larvae strains originating from foulbrood outbreaks.</title>
        <authorList>
            <person name="Beims H."/>
            <person name="Bunk B."/>
            <person name="Sproeer C."/>
            <person name="Mohr K.I."/>
            <person name="Pradella S."/>
            <person name="Guenther G."/>
            <person name="Rohde M."/>
            <person name="von der Ohe W."/>
            <person name="Steinert M."/>
        </authorList>
    </citation>
    <scope>NUCLEOTIDE SEQUENCE [LARGE SCALE GENOMIC DNA]</scope>
    <source>
        <strain evidence="6">Eric_III</strain>
    </source>
</reference>
<dbReference type="Gene3D" id="3.90.780.10">
    <property type="entry name" value="5'-Nucleotidase, C-terminal domain"/>
    <property type="match status" value="1"/>
</dbReference>
<dbReference type="GO" id="GO:0009166">
    <property type="term" value="P:nucleotide catabolic process"/>
    <property type="evidence" value="ECO:0007669"/>
    <property type="project" value="InterPro"/>
</dbReference>
<sequence>MLSERKKLIVLHTNDIHSHLEQTPKIAAYMNEVRQKHDPSLVLTLDIGDHLDRMRPETEGTDGLANVQIMNATGYEAMVVGNNEGLTFTPDAIGAIFARHAGFSVIGSNITETNTGNYPSWMVPYRLTEKGGLTIGLLGVTATYPDFYDLLGWKVGNPIEAVANWTSELRSKADVLIVLSHTGILMDRMMAEQVDGIDLILGGHTHHLLEEPERINGTMICAAGKFGQYVGEIHIEFDPRDHTITGMDAGVVEIEGLQDDPDILHLLTKSRKEAQLALGVEVARLSSPLKNDWYAASPLGNLLADSLRRFTRTELSLVNAGQLLGGLEAGSVTKGRLLEICPSPINPCRIKLRGKQIRKALEESLLDEFIRKPIRGFGFRGKVLGTLCMSGVEGEVNPNAPSGHKWTSIRVNGRPLQDDRVYSVGTIDMFTFGVGYLSLSQGEEVEYLLPDFLRDLLCEELILLNHSYPHS</sequence>
<dbReference type="AlphaFoldDB" id="A0A2L1TWW4"/>
<dbReference type="PANTHER" id="PTHR11575:SF23">
    <property type="entry name" value="5-NUCLEOTIDASE FAMILY PROTEIN"/>
    <property type="match status" value="1"/>
</dbReference>
<gene>
    <name evidence="5" type="primary">yunD</name>
    <name evidence="5" type="ORF">ERICIII_00939</name>
</gene>
<dbReference type="InterPro" id="IPR008334">
    <property type="entry name" value="5'-Nucleotdase_C"/>
</dbReference>
<organism evidence="5 6">
    <name type="scientific">Paenibacillus larvae subsp. larvae</name>
    <dbReference type="NCBI Taxonomy" id="147375"/>
    <lineage>
        <taxon>Bacteria</taxon>
        <taxon>Bacillati</taxon>
        <taxon>Bacillota</taxon>
        <taxon>Bacilli</taxon>
        <taxon>Bacillales</taxon>
        <taxon>Paenibacillaceae</taxon>
        <taxon>Paenibacillus</taxon>
    </lineage>
</organism>
<evidence type="ECO:0000259" key="4">
    <source>
        <dbReference type="Pfam" id="PF02872"/>
    </source>
</evidence>
<dbReference type="InterPro" id="IPR029052">
    <property type="entry name" value="Metallo-depent_PP-like"/>
</dbReference>
<dbReference type="Pfam" id="PF02872">
    <property type="entry name" value="5_nucleotid_C"/>
    <property type="match status" value="1"/>
</dbReference>
<dbReference type="GO" id="GO:0046872">
    <property type="term" value="F:metal ion binding"/>
    <property type="evidence" value="ECO:0007669"/>
    <property type="project" value="InterPro"/>
</dbReference>
<dbReference type="CDD" id="cd00845">
    <property type="entry name" value="MPP_UshA_N_like"/>
    <property type="match status" value="1"/>
</dbReference>
<dbReference type="Proteomes" id="UP000239833">
    <property type="component" value="Chromosome"/>
</dbReference>
<dbReference type="Pfam" id="PF00149">
    <property type="entry name" value="Metallophos"/>
    <property type="match status" value="1"/>
</dbReference>
<proteinExistence type="inferred from homology"/>
<dbReference type="GO" id="GO:0000166">
    <property type="term" value="F:nucleotide binding"/>
    <property type="evidence" value="ECO:0007669"/>
    <property type="project" value="UniProtKB-KW"/>
</dbReference>
<dbReference type="GO" id="GO:0008253">
    <property type="term" value="F:5'-nucleotidase activity"/>
    <property type="evidence" value="ECO:0007669"/>
    <property type="project" value="TreeGrafter"/>
</dbReference>
<dbReference type="SUPFAM" id="SSF55816">
    <property type="entry name" value="5'-nucleotidase (syn. UDP-sugar hydrolase), C-terminal domain"/>
    <property type="match status" value="1"/>
</dbReference>
<feature type="domain" description="Calcineurin-like phosphoesterase" evidence="3">
    <location>
        <begin position="10"/>
        <end position="207"/>
    </location>
</feature>
<dbReference type="SUPFAM" id="SSF56300">
    <property type="entry name" value="Metallo-dependent phosphatases"/>
    <property type="match status" value="1"/>
</dbReference>
<accession>A0A2L1TWW4</accession>
<dbReference type="InterPro" id="IPR036907">
    <property type="entry name" value="5'-Nucleotdase_C_sf"/>
</dbReference>
<evidence type="ECO:0000313" key="5">
    <source>
        <dbReference type="EMBL" id="AVF25144.1"/>
    </source>
</evidence>
<dbReference type="PROSITE" id="PS00785">
    <property type="entry name" value="5_NUCLEOTIDASE_1"/>
    <property type="match status" value="1"/>
</dbReference>
<comment type="similarity">
    <text evidence="2">Belongs to the 5'-nucleotidase family.</text>
</comment>
<dbReference type="PANTHER" id="PTHR11575">
    <property type="entry name" value="5'-NUCLEOTIDASE-RELATED"/>
    <property type="match status" value="1"/>
</dbReference>
<evidence type="ECO:0000256" key="2">
    <source>
        <dbReference type="RuleBase" id="RU362119"/>
    </source>
</evidence>
<dbReference type="InterPro" id="IPR004843">
    <property type="entry name" value="Calcineurin-like_PHP"/>
</dbReference>